<dbReference type="EMBL" id="VIGI01000002">
    <property type="protein sequence ID" value="KAB8303607.1"/>
    <property type="molecule type" value="Genomic_DNA"/>
</dbReference>
<accession>A0A5N6KIU7</accession>
<feature type="compositionally biased region" description="Basic and acidic residues" evidence="1">
    <location>
        <begin position="18"/>
        <end position="27"/>
    </location>
</feature>
<sequence length="79" mass="8874">MNHLIPSPNIHTYPRAPRPNENEDKHTPRIQSPFSNPPNDNAPTRLRVEGNGTKLVRGVSITFAVVDSALLFCLRSMIR</sequence>
<comment type="caution">
    <text evidence="2">The sequence shown here is derived from an EMBL/GenBank/DDBJ whole genome shotgun (WGS) entry which is preliminary data.</text>
</comment>
<dbReference type="AlphaFoldDB" id="A0A5N6KIU7"/>
<proteinExistence type="predicted"/>
<feature type="compositionally biased region" description="Polar residues" evidence="1">
    <location>
        <begin position="29"/>
        <end position="42"/>
    </location>
</feature>
<dbReference type="Proteomes" id="UP000326757">
    <property type="component" value="Unassembled WGS sequence"/>
</dbReference>
<organism evidence="2 3">
    <name type="scientific">Monilinia laxa</name>
    <name type="common">Brown rot fungus</name>
    <name type="synonym">Sclerotinia laxa</name>
    <dbReference type="NCBI Taxonomy" id="61186"/>
    <lineage>
        <taxon>Eukaryota</taxon>
        <taxon>Fungi</taxon>
        <taxon>Dikarya</taxon>
        <taxon>Ascomycota</taxon>
        <taxon>Pezizomycotina</taxon>
        <taxon>Leotiomycetes</taxon>
        <taxon>Helotiales</taxon>
        <taxon>Sclerotiniaceae</taxon>
        <taxon>Monilinia</taxon>
    </lineage>
</organism>
<feature type="region of interest" description="Disordered" evidence="1">
    <location>
        <begin position="1"/>
        <end position="45"/>
    </location>
</feature>
<keyword evidence="3" id="KW-1185">Reference proteome</keyword>
<evidence type="ECO:0000313" key="2">
    <source>
        <dbReference type="EMBL" id="KAB8303607.1"/>
    </source>
</evidence>
<reference evidence="2 3" key="1">
    <citation type="submission" date="2019-06" db="EMBL/GenBank/DDBJ databases">
        <title>Genome Sequence of the Brown Rot Fungal Pathogen Monilinia laxa.</title>
        <authorList>
            <person name="De Miccolis Angelini R.M."/>
            <person name="Landi L."/>
            <person name="Abate D."/>
            <person name="Pollastro S."/>
            <person name="Romanazzi G."/>
            <person name="Faretra F."/>
        </authorList>
    </citation>
    <scope>NUCLEOTIDE SEQUENCE [LARGE SCALE GENOMIC DNA]</scope>
    <source>
        <strain evidence="2 3">Mlax316</strain>
    </source>
</reference>
<evidence type="ECO:0000256" key="1">
    <source>
        <dbReference type="SAM" id="MobiDB-lite"/>
    </source>
</evidence>
<name>A0A5N6KIU7_MONLA</name>
<protein>
    <submittedName>
        <fullName evidence="2">Uncharacterized protein</fullName>
    </submittedName>
</protein>
<evidence type="ECO:0000313" key="3">
    <source>
        <dbReference type="Proteomes" id="UP000326757"/>
    </source>
</evidence>
<gene>
    <name evidence="2" type="ORF">EYC80_005004</name>
</gene>